<organism evidence="2 3">
    <name type="scientific">Candidatus Fimimonas merdipullorum</name>
    <dbReference type="NCBI Taxonomy" id="2840822"/>
    <lineage>
        <taxon>Bacteria</taxon>
        <taxon>Pseudomonadati</taxon>
        <taxon>Myxococcota</taxon>
        <taxon>Myxococcia</taxon>
        <taxon>Myxococcales</taxon>
        <taxon>Cystobacterineae</taxon>
        <taxon>Myxococcaceae</taxon>
        <taxon>Myxococcaceae incertae sedis</taxon>
        <taxon>Candidatus Fimimonas</taxon>
    </lineage>
</organism>
<evidence type="ECO:0000256" key="1">
    <source>
        <dbReference type="SAM" id="Phobius"/>
    </source>
</evidence>
<feature type="transmembrane region" description="Helical" evidence="1">
    <location>
        <begin position="201"/>
        <end position="225"/>
    </location>
</feature>
<protein>
    <submittedName>
        <fullName evidence="2">Arsenic efflux protein</fullName>
    </submittedName>
</protein>
<dbReference type="NCBIfam" id="NF037962">
    <property type="entry name" value="arsenic_eff"/>
    <property type="match status" value="1"/>
</dbReference>
<evidence type="ECO:0000313" key="2">
    <source>
        <dbReference type="EMBL" id="HIU90594.1"/>
    </source>
</evidence>
<sequence>MWDVILDALADSAKALPFLLVIYLFIEFLESSEKARDKTVKLLNGRLAPLVAGGVGLIPQCGFSVMATDLYCQNYLKTGTLIAFFVATSDEALPLLLTNPKTVGVVWIVAVIKVVYAVALGYVINAFDRRTVNTGYTLTEKGCCHHDMGDEHPKRTFWQFVRHPLLHTLKIFLYIFAVNVVFGLLLYYASDAIMQAMTTLGFWQCLIVPLVGLVPNCASSVIITGMYTQGIITFSAMLAGLVSNSGIALAILFRQRNFKRNMAVVSIMYAAGAALGAACYFLLPLFTSLH</sequence>
<comment type="caution">
    <text evidence="2">The sequence shown here is derived from an EMBL/GenBank/DDBJ whole genome shotgun (WGS) entry which is preliminary data.</text>
</comment>
<dbReference type="InterPro" id="IPR021552">
    <property type="entry name" value="ArsP_2"/>
</dbReference>
<dbReference type="AlphaFoldDB" id="A0A9D1SPQ2"/>
<keyword evidence="1" id="KW-1133">Transmembrane helix</keyword>
<evidence type="ECO:0000313" key="3">
    <source>
        <dbReference type="Proteomes" id="UP000886852"/>
    </source>
</evidence>
<dbReference type="Pfam" id="PF11449">
    <property type="entry name" value="ArsP_2"/>
    <property type="match status" value="2"/>
</dbReference>
<feature type="transmembrane region" description="Helical" evidence="1">
    <location>
        <begin position="171"/>
        <end position="189"/>
    </location>
</feature>
<dbReference type="EMBL" id="DVOC01000020">
    <property type="protein sequence ID" value="HIU90594.1"/>
    <property type="molecule type" value="Genomic_DNA"/>
</dbReference>
<feature type="transmembrane region" description="Helical" evidence="1">
    <location>
        <begin position="264"/>
        <end position="283"/>
    </location>
</feature>
<dbReference type="Proteomes" id="UP000886852">
    <property type="component" value="Unassembled WGS sequence"/>
</dbReference>
<keyword evidence="1" id="KW-0812">Transmembrane</keyword>
<gene>
    <name evidence="2" type="ORF">IAC72_01075</name>
</gene>
<reference evidence="2" key="1">
    <citation type="submission" date="2020-10" db="EMBL/GenBank/DDBJ databases">
        <authorList>
            <person name="Gilroy R."/>
        </authorList>
    </citation>
    <scope>NUCLEOTIDE SEQUENCE</scope>
    <source>
        <strain evidence="2">ChiHjej12B11-7776</strain>
    </source>
</reference>
<proteinExistence type="predicted"/>
<feature type="transmembrane region" description="Helical" evidence="1">
    <location>
        <begin position="231"/>
        <end position="252"/>
    </location>
</feature>
<reference evidence="2" key="2">
    <citation type="journal article" date="2021" name="PeerJ">
        <title>Extensive microbial diversity within the chicken gut microbiome revealed by metagenomics and culture.</title>
        <authorList>
            <person name="Gilroy R."/>
            <person name="Ravi A."/>
            <person name="Getino M."/>
            <person name="Pursley I."/>
            <person name="Horton D.L."/>
            <person name="Alikhan N.F."/>
            <person name="Baker D."/>
            <person name="Gharbi K."/>
            <person name="Hall N."/>
            <person name="Watson M."/>
            <person name="Adriaenssens E.M."/>
            <person name="Foster-Nyarko E."/>
            <person name="Jarju S."/>
            <person name="Secka A."/>
            <person name="Antonio M."/>
            <person name="Oren A."/>
            <person name="Chaudhuri R.R."/>
            <person name="La Ragione R."/>
            <person name="Hildebrand F."/>
            <person name="Pallen M.J."/>
        </authorList>
    </citation>
    <scope>NUCLEOTIDE SEQUENCE</scope>
    <source>
        <strain evidence="2">ChiHjej12B11-7776</strain>
    </source>
</reference>
<feature type="transmembrane region" description="Helical" evidence="1">
    <location>
        <begin position="47"/>
        <end position="67"/>
    </location>
</feature>
<feature type="transmembrane region" description="Helical" evidence="1">
    <location>
        <begin position="104"/>
        <end position="124"/>
    </location>
</feature>
<keyword evidence="1" id="KW-0472">Membrane</keyword>
<name>A0A9D1SPQ2_9BACT</name>
<feature type="transmembrane region" description="Helical" evidence="1">
    <location>
        <begin position="6"/>
        <end position="26"/>
    </location>
</feature>
<accession>A0A9D1SPQ2</accession>